<proteinExistence type="inferred from homology"/>
<dbReference type="GO" id="GO:0006508">
    <property type="term" value="P:proteolysis"/>
    <property type="evidence" value="ECO:0007669"/>
    <property type="project" value="UniProtKB-KW"/>
</dbReference>
<evidence type="ECO:0000256" key="8">
    <source>
        <dbReference type="PIRSR" id="PIRSR001123-2"/>
    </source>
</evidence>
<dbReference type="SUPFAM" id="SSF53187">
    <property type="entry name" value="Zn-dependent exopeptidases"/>
    <property type="match status" value="1"/>
</dbReference>
<feature type="binding site" evidence="8">
    <location>
        <position position="226"/>
    </location>
    <ligand>
        <name>Zn(2+)</name>
        <dbReference type="ChEBI" id="CHEBI:29105"/>
        <label>1</label>
    </ligand>
</feature>
<feature type="binding site" evidence="8">
    <location>
        <position position="204"/>
    </location>
    <ligand>
        <name>Zn(2+)</name>
        <dbReference type="ChEBI" id="CHEBI:29105"/>
        <label>2</label>
    </ligand>
</feature>
<dbReference type="Gene3D" id="3.40.630.10">
    <property type="entry name" value="Zn peptidases"/>
    <property type="match status" value="1"/>
</dbReference>
<feature type="binding site" evidence="8">
    <location>
        <position position="63"/>
    </location>
    <ligand>
        <name>Zn(2+)</name>
        <dbReference type="ChEBI" id="CHEBI:29105"/>
        <label>1</label>
    </ligand>
</feature>
<evidence type="ECO:0000256" key="4">
    <source>
        <dbReference type="ARBA" id="ARBA00022723"/>
    </source>
</evidence>
<dbReference type="PANTHER" id="PTHR32481:SF0">
    <property type="entry name" value="AMINOPEPTIDASE YPDE-RELATED"/>
    <property type="match status" value="1"/>
</dbReference>
<feature type="binding site" evidence="8">
    <location>
        <position position="172"/>
    </location>
    <ligand>
        <name>Zn(2+)</name>
        <dbReference type="ChEBI" id="CHEBI:29105"/>
        <label>1</label>
    </ligand>
</feature>
<dbReference type="SUPFAM" id="SSF101821">
    <property type="entry name" value="Aminopeptidase/glucanase lid domain"/>
    <property type="match status" value="1"/>
</dbReference>
<comment type="cofactor">
    <cofactor evidence="8">
        <name>a divalent metal cation</name>
        <dbReference type="ChEBI" id="CHEBI:60240"/>
    </cofactor>
    <text evidence="8">Binds 2 divalent metal cations per subunit.</text>
</comment>
<reference evidence="10" key="1">
    <citation type="submission" date="2020-07" db="EMBL/GenBank/DDBJ databases">
        <title>Complete genome sequencing of Clostridia bacterium strain 12CBH8.</title>
        <authorList>
            <person name="Sakamoto M."/>
            <person name="Murakami T."/>
            <person name="Mori H."/>
        </authorList>
    </citation>
    <scope>NUCLEOTIDE SEQUENCE [LARGE SCALE GENOMIC DNA]</scope>
    <source>
        <strain evidence="10">12CBH8</strain>
    </source>
</reference>
<dbReference type="GO" id="GO:0046872">
    <property type="term" value="F:metal ion binding"/>
    <property type="evidence" value="ECO:0007669"/>
    <property type="project" value="UniProtKB-UniRule"/>
</dbReference>
<evidence type="ECO:0008006" key="11">
    <source>
        <dbReference type="Google" id="ProtNLM"/>
    </source>
</evidence>
<keyword evidence="4 8" id="KW-0479">Metal-binding</keyword>
<dbReference type="KEGG" id="sman:C12CBH8_22810"/>
<dbReference type="PIRSF" id="PIRSF001123">
    <property type="entry name" value="PepA_GA"/>
    <property type="match status" value="1"/>
</dbReference>
<dbReference type="InterPro" id="IPR008007">
    <property type="entry name" value="Peptidase_M42"/>
</dbReference>
<dbReference type="Gene3D" id="2.40.30.40">
    <property type="entry name" value="Peptidase M42, domain 2"/>
    <property type="match status" value="1"/>
</dbReference>
<organism evidence="9 10">
    <name type="scientific">Solibaculum mannosilyticum</name>
    <dbReference type="NCBI Taxonomy" id="2780922"/>
    <lineage>
        <taxon>Bacteria</taxon>
        <taxon>Bacillati</taxon>
        <taxon>Bacillota</taxon>
        <taxon>Clostridia</taxon>
        <taxon>Eubacteriales</taxon>
        <taxon>Oscillospiraceae</taxon>
        <taxon>Solibaculum</taxon>
    </lineage>
</organism>
<evidence type="ECO:0000256" key="1">
    <source>
        <dbReference type="ARBA" id="ARBA00006272"/>
    </source>
</evidence>
<evidence type="ECO:0000256" key="6">
    <source>
        <dbReference type="PIRNR" id="PIRNR001123"/>
    </source>
</evidence>
<dbReference type="InterPro" id="IPR051464">
    <property type="entry name" value="Peptidase_M42_aminopept"/>
</dbReference>
<evidence type="ECO:0000256" key="3">
    <source>
        <dbReference type="ARBA" id="ARBA00022670"/>
    </source>
</evidence>
<feature type="active site" description="Proton acceptor" evidence="7">
    <location>
        <position position="203"/>
    </location>
</feature>
<sequence>MDTKQLLFDLCAPSGPAGREGEAAEKAAELLSQFASVRRDALGNVLGHLGDPNAPRHILLDAHIDEIGLVVISLSDGFLKVGKAGGVDIRTLPAHEVVIWGRKPIPGLFCATPPHLSKDSDRSKFSPLDEMMVDTGLTADQLKDLVQPGDRVTLKRNSKNLLDDRITCGALDDRAGVASLLKCVSLLPGLKKTQVTVLFSVQEEVGQAGAITGSFGVDATEAIAVDVSFAMSPGCPSHKCGKLGDGVMIGYSPILSRPMFERLVSLSKEEDIPYQTEIMGGDTGTNADYIAISRTGIPCGLLSIPQRYMHTACEVVDVHDVDAVAKLLAAYIVKGDA</sequence>
<keyword evidence="3" id="KW-0645">Protease</keyword>
<dbReference type="PANTHER" id="PTHR32481">
    <property type="entry name" value="AMINOPEPTIDASE"/>
    <property type="match status" value="1"/>
</dbReference>
<dbReference type="GO" id="GO:0004177">
    <property type="term" value="F:aminopeptidase activity"/>
    <property type="evidence" value="ECO:0007669"/>
    <property type="project" value="UniProtKB-UniRule"/>
</dbReference>
<evidence type="ECO:0000313" key="10">
    <source>
        <dbReference type="Proteomes" id="UP000593890"/>
    </source>
</evidence>
<dbReference type="Proteomes" id="UP000593890">
    <property type="component" value="Chromosome"/>
</dbReference>
<keyword evidence="5" id="KW-0378">Hydrolase</keyword>
<feature type="binding site" evidence="8">
    <location>
        <position position="172"/>
    </location>
    <ligand>
        <name>Zn(2+)</name>
        <dbReference type="ChEBI" id="CHEBI:29105"/>
        <label>2</label>
    </ligand>
</feature>
<name>A0A7I8D7F7_9FIRM</name>
<protein>
    <recommendedName>
        <fullName evidence="11">M42 family peptidase</fullName>
    </recommendedName>
</protein>
<keyword evidence="10" id="KW-1185">Reference proteome</keyword>
<evidence type="ECO:0000256" key="2">
    <source>
        <dbReference type="ARBA" id="ARBA00022438"/>
    </source>
</evidence>
<accession>A0A7I8D7F7</accession>
<dbReference type="EMBL" id="AP023321">
    <property type="protein sequence ID" value="BCI61642.1"/>
    <property type="molecule type" value="Genomic_DNA"/>
</dbReference>
<dbReference type="Pfam" id="PF05343">
    <property type="entry name" value="Peptidase_M42"/>
    <property type="match status" value="1"/>
</dbReference>
<feature type="binding site" evidence="8">
    <location>
        <position position="310"/>
    </location>
    <ligand>
        <name>Zn(2+)</name>
        <dbReference type="ChEBI" id="CHEBI:29105"/>
        <label>2</label>
    </ligand>
</feature>
<gene>
    <name evidence="9" type="ORF">C12CBH8_22810</name>
</gene>
<keyword evidence="2" id="KW-0031">Aminopeptidase</keyword>
<evidence type="ECO:0000313" key="9">
    <source>
        <dbReference type="EMBL" id="BCI61642.1"/>
    </source>
</evidence>
<evidence type="ECO:0000256" key="7">
    <source>
        <dbReference type="PIRSR" id="PIRSR001123-1"/>
    </source>
</evidence>
<dbReference type="AlphaFoldDB" id="A0A7I8D7F7"/>
<dbReference type="InterPro" id="IPR023367">
    <property type="entry name" value="Peptidase_M42_dom2"/>
</dbReference>
<evidence type="ECO:0000256" key="5">
    <source>
        <dbReference type="ARBA" id="ARBA00022801"/>
    </source>
</evidence>
<comment type="similarity">
    <text evidence="1 6">Belongs to the peptidase M42 family.</text>
</comment>
<dbReference type="RefSeq" id="WP_215533294.1">
    <property type="nucleotide sequence ID" value="NZ_AP023321.1"/>
</dbReference>